<feature type="domain" description="FAD-binding PCMH-type" evidence="4">
    <location>
        <begin position="1"/>
        <end position="140"/>
    </location>
</feature>
<dbReference type="AlphaFoldDB" id="W7IU53"/>
<dbReference type="SUPFAM" id="SSF56176">
    <property type="entry name" value="FAD-binding/transporter-associated domain-like"/>
    <property type="match status" value="1"/>
</dbReference>
<dbReference type="GO" id="GO:0071949">
    <property type="term" value="F:FAD binding"/>
    <property type="evidence" value="ECO:0007669"/>
    <property type="project" value="InterPro"/>
</dbReference>
<dbReference type="Gene3D" id="3.30.465.10">
    <property type="match status" value="1"/>
</dbReference>
<proteinExistence type="predicted"/>
<evidence type="ECO:0000256" key="2">
    <source>
        <dbReference type="ARBA" id="ARBA00022827"/>
    </source>
</evidence>
<dbReference type="PANTHER" id="PTHR42659:SF2">
    <property type="entry name" value="XANTHINE DEHYDROGENASE SUBUNIT C-RELATED"/>
    <property type="match status" value="1"/>
</dbReference>
<keyword evidence="3 5" id="KW-0560">Oxidoreductase</keyword>
<evidence type="ECO:0000256" key="1">
    <source>
        <dbReference type="ARBA" id="ARBA00022630"/>
    </source>
</evidence>
<evidence type="ECO:0000313" key="6">
    <source>
        <dbReference type="Proteomes" id="UP000019277"/>
    </source>
</evidence>
<dbReference type="SUPFAM" id="SSF55447">
    <property type="entry name" value="CO dehydrogenase flavoprotein C-terminal domain-like"/>
    <property type="match status" value="1"/>
</dbReference>
<dbReference type="Pfam" id="PF03450">
    <property type="entry name" value="CO_deh_flav_C"/>
    <property type="match status" value="1"/>
</dbReference>
<dbReference type="eggNOG" id="COG1319">
    <property type="taxonomic scope" value="Bacteria"/>
</dbReference>
<dbReference type="PATRIC" id="fig|909613.9.peg.74"/>
<dbReference type="EC" id="1.2.99.2" evidence="5"/>
<evidence type="ECO:0000256" key="3">
    <source>
        <dbReference type="ARBA" id="ARBA00023002"/>
    </source>
</evidence>
<dbReference type="SMART" id="SM01092">
    <property type="entry name" value="CO_deh_flav_C"/>
    <property type="match status" value="1"/>
</dbReference>
<dbReference type="InterPro" id="IPR016166">
    <property type="entry name" value="FAD-bd_PCMH"/>
</dbReference>
<dbReference type="PROSITE" id="PS51387">
    <property type="entry name" value="FAD_PCMH"/>
    <property type="match status" value="1"/>
</dbReference>
<accession>W7IU53</accession>
<reference evidence="5 6" key="1">
    <citation type="journal article" date="2014" name="Genome Announc.">
        <title>Draft Genome Sequence of the Antitrypanosomally Active Sponge-Associated Bacterium Actinokineospora sp. Strain EG49.</title>
        <authorList>
            <person name="Harjes J."/>
            <person name="Ryu T."/>
            <person name="Abdelmohsen U.R."/>
            <person name="Moitinho-Silva L."/>
            <person name="Horn H."/>
            <person name="Ravasi T."/>
            <person name="Hentschel U."/>
        </authorList>
    </citation>
    <scope>NUCLEOTIDE SEQUENCE [LARGE SCALE GENOMIC DNA]</scope>
    <source>
        <strain evidence="5 6">EG49</strain>
    </source>
</reference>
<dbReference type="PANTHER" id="PTHR42659">
    <property type="entry name" value="XANTHINE DEHYDROGENASE SUBUNIT C-RELATED"/>
    <property type="match status" value="1"/>
</dbReference>
<dbReference type="InterPro" id="IPR002346">
    <property type="entry name" value="Mopterin_DH_FAD-bd"/>
</dbReference>
<evidence type="ECO:0000313" key="5">
    <source>
        <dbReference type="EMBL" id="EWC64465.1"/>
    </source>
</evidence>
<dbReference type="Gene3D" id="3.30.390.50">
    <property type="entry name" value="CO dehydrogenase flavoprotein, C-terminal domain"/>
    <property type="match status" value="1"/>
</dbReference>
<keyword evidence="6" id="KW-1185">Reference proteome</keyword>
<dbReference type="InterPro" id="IPR005107">
    <property type="entry name" value="CO_DH_flav_C"/>
</dbReference>
<dbReference type="STRING" id="909613.UO65_0072"/>
<sequence length="248" mass="26636">MRMLQRRLVRPTLLVDVGCLSRMREVVEEPDHLVIGATTTQHELLHDARVRAHAPLLSLVARHVGDPAVRHRGTLGGSVAHADPAGDPPAAVLALDGEIIVEGPRGERVIPSAEFFVGPFRTALEPDELLVGVRVPKMGEGWTVHYEKFRLSAQKPTLLGVAVMVRRVGDCFTDAHIALANSGSTPVRATAVEVALVGADVTEEAVTKAADLLDGTMEPFARQGVSQAYLAHLARVLTRRAVVAALSW</sequence>
<name>W7IU53_9PSEU</name>
<protein>
    <submittedName>
        <fullName evidence="5">Carbon monoxide dehydrogenase medium chain</fullName>
        <ecNumber evidence="5">1.2.99.2</ecNumber>
    </submittedName>
</protein>
<dbReference type="InterPro" id="IPR036318">
    <property type="entry name" value="FAD-bd_PCMH-like_sf"/>
</dbReference>
<organism evidence="5 6">
    <name type="scientific">Actinokineospora spheciospongiae</name>
    <dbReference type="NCBI Taxonomy" id="909613"/>
    <lineage>
        <taxon>Bacteria</taxon>
        <taxon>Bacillati</taxon>
        <taxon>Actinomycetota</taxon>
        <taxon>Actinomycetes</taxon>
        <taxon>Pseudonocardiales</taxon>
        <taxon>Pseudonocardiaceae</taxon>
        <taxon>Actinokineospora</taxon>
    </lineage>
</organism>
<comment type="caution">
    <text evidence="5">The sequence shown here is derived from an EMBL/GenBank/DDBJ whole genome shotgun (WGS) entry which is preliminary data.</text>
</comment>
<dbReference type="InterPro" id="IPR036683">
    <property type="entry name" value="CO_DH_flav_C_dom_sf"/>
</dbReference>
<keyword evidence="1" id="KW-0285">Flavoprotein</keyword>
<dbReference type="InterPro" id="IPR016169">
    <property type="entry name" value="FAD-bd_PCMH_sub2"/>
</dbReference>
<evidence type="ECO:0000259" key="4">
    <source>
        <dbReference type="PROSITE" id="PS51387"/>
    </source>
</evidence>
<dbReference type="Proteomes" id="UP000019277">
    <property type="component" value="Unassembled WGS sequence"/>
</dbReference>
<dbReference type="EMBL" id="AYXG01000004">
    <property type="protein sequence ID" value="EWC64465.1"/>
    <property type="molecule type" value="Genomic_DNA"/>
</dbReference>
<dbReference type="Pfam" id="PF00941">
    <property type="entry name" value="FAD_binding_5"/>
    <property type="match status" value="1"/>
</dbReference>
<dbReference type="InterPro" id="IPR051312">
    <property type="entry name" value="Diverse_Substr_Oxidored"/>
</dbReference>
<dbReference type="GO" id="GO:0016491">
    <property type="term" value="F:oxidoreductase activity"/>
    <property type="evidence" value="ECO:0007669"/>
    <property type="project" value="UniProtKB-KW"/>
</dbReference>
<keyword evidence="2" id="KW-0274">FAD</keyword>
<gene>
    <name evidence="5" type="ORF">UO65_0072</name>
</gene>
<dbReference type="FunFam" id="3.30.465.10:FF:000017">
    <property type="entry name" value="Xanthine dehydrogenase, FAD binding subunit"/>
    <property type="match status" value="1"/>
</dbReference>